<evidence type="ECO:0000256" key="7">
    <source>
        <dbReference type="ARBA" id="ARBA00022958"/>
    </source>
</evidence>
<sequence length="792" mass="85554">GVFGEKPALPEYKVAAARKSPFILLHYGTFKAGWDGLILLATLYVAVTVPYSVCFNGTKDERLPETSRAPPSVCDLSVEILFILDIVLNFRTTFVSKSGQVVFDPHAIFLHYLTRWFVLDLLAALPFDLLYAFKVNVYFGAHLLKTVRLLRLLRLLPNLDRYSQYSAVVLTLLMTVFALLAHWVACVWYFIGQREVESSPSQLPGIGWLQELARRLETPYYLAQRNSSGEEEPTNQTSSLNGTTWELLGGPSLRSAYITSLYFALSSLTSVGFGNVSANTDSEKIFSICTMLVGGVLIPSRTKAASLLSQGKGNFLTPLLCLPFRQLLHSLPDELRADIALHLHKELLQLPIFEGASRGCRRSLSLTVRTSFCTPGEYLIRQGDALQALYLICSGSMEVLKDGTVLAILGKGDLIGCHISSKEPGVQANADVRGLTYCDLQCLSLPGLLASLELYPEFASKFLRELPCELSYNLGRGSVFQVSGAGRSSGAHSHLPSRSGMPRHVASETSSRPTALRLHSVPCSGPPDLSPRVVDGIEDGSNSDKPMFNFRLGPSGPDYSSPSPGTDSGLLTIPPELSGADTIEKLRQAVAELSGQVQQMREGLYSLRQAVQLFLLSQTSAQQRVDPSACGSFPHPDAPATPLLSPLRVDTGLSPAFCSHSAPPAPCPNGACGKVQWMWTPPAGQNSPWPGTFWTLGCQARDSEAGVLSPTGIGPKDPGNNTPMPNLSQRESSLPQACSTTDPAYHRSSPETKPSRTQDCDSSGLEMVLIGAGDDGSTCSGPCWIEEEGTGI</sequence>
<evidence type="ECO:0000256" key="5">
    <source>
        <dbReference type="ARBA" id="ARBA00022826"/>
    </source>
</evidence>
<dbReference type="Pfam" id="PF00520">
    <property type="entry name" value="Ion_trans"/>
    <property type="match status" value="1"/>
</dbReference>
<dbReference type="GO" id="GO:0005249">
    <property type="term" value="F:voltage-gated potassium channel activity"/>
    <property type="evidence" value="ECO:0007669"/>
    <property type="project" value="InterPro"/>
</dbReference>
<dbReference type="SMART" id="SM00100">
    <property type="entry name" value="cNMP"/>
    <property type="match status" value="1"/>
</dbReference>
<evidence type="ECO:0000256" key="9">
    <source>
        <dbReference type="ARBA" id="ARBA00023065"/>
    </source>
</evidence>
<keyword evidence="7" id="KW-0630">Potassium</keyword>
<dbReference type="InterPro" id="IPR003950">
    <property type="entry name" value="K_chnl_volt-dep_ELK"/>
</dbReference>
<keyword evidence="11" id="KW-0407">Ion channel</keyword>
<evidence type="ECO:0000256" key="4">
    <source>
        <dbReference type="ARBA" id="ARBA00022692"/>
    </source>
</evidence>
<protein>
    <submittedName>
        <fullName evidence="17">Potassium voltage-gated channel subfamily H member 3</fullName>
    </submittedName>
</protein>
<dbReference type="PANTHER" id="PTHR10217:SF481">
    <property type="entry name" value="POTASSIUM VOLTAGE-GATED CHANNEL SUBFAMILY H MEMBER 3"/>
    <property type="match status" value="1"/>
</dbReference>
<dbReference type="CTD" id="23416"/>
<dbReference type="InterPro" id="IPR050818">
    <property type="entry name" value="KCNH_animal-type"/>
</dbReference>
<dbReference type="Proteomes" id="UP000504617">
    <property type="component" value="Unplaced"/>
</dbReference>
<dbReference type="GO" id="GO:0034702">
    <property type="term" value="C:monoatomic ion channel complex"/>
    <property type="evidence" value="ECO:0007669"/>
    <property type="project" value="UniProtKB-KW"/>
</dbReference>
<dbReference type="Gene3D" id="1.10.287.70">
    <property type="match status" value="1"/>
</dbReference>
<feature type="domain" description="Cyclic nucleotide-binding" evidence="15">
    <location>
        <begin position="352"/>
        <end position="416"/>
    </location>
</feature>
<evidence type="ECO:0000313" key="17">
    <source>
        <dbReference type="RefSeq" id="XP_013924581.1"/>
    </source>
</evidence>
<dbReference type="GO" id="GO:0005886">
    <property type="term" value="C:plasma membrane"/>
    <property type="evidence" value="ECO:0007669"/>
    <property type="project" value="TreeGrafter"/>
</dbReference>
<dbReference type="SUPFAM" id="SSF81324">
    <property type="entry name" value="Voltage-gated potassium channels"/>
    <property type="match status" value="1"/>
</dbReference>
<dbReference type="Gene3D" id="2.60.120.10">
    <property type="entry name" value="Jelly Rolls"/>
    <property type="match status" value="1"/>
</dbReference>
<dbReference type="GeneID" id="106551094"/>
<gene>
    <name evidence="17" type="primary">KCNH3</name>
</gene>
<dbReference type="AlphaFoldDB" id="A0A6I9YK99"/>
<keyword evidence="5" id="KW-0631">Potassium channel</keyword>
<keyword evidence="9" id="KW-0406">Ion transport</keyword>
<evidence type="ECO:0000256" key="6">
    <source>
        <dbReference type="ARBA" id="ARBA00022882"/>
    </source>
</evidence>
<dbReference type="InterPro" id="IPR018490">
    <property type="entry name" value="cNMP-bd_dom_sf"/>
</dbReference>
<evidence type="ECO:0000256" key="10">
    <source>
        <dbReference type="ARBA" id="ARBA00023136"/>
    </source>
</evidence>
<dbReference type="SUPFAM" id="SSF51206">
    <property type="entry name" value="cAMP-binding domain-like"/>
    <property type="match status" value="1"/>
</dbReference>
<dbReference type="FunFam" id="2.60.120.10:FF:000061">
    <property type="entry name" value="Potassium voltage-gated channel subfamily H member 3"/>
    <property type="match status" value="1"/>
</dbReference>
<evidence type="ECO:0000256" key="8">
    <source>
        <dbReference type="ARBA" id="ARBA00022989"/>
    </source>
</evidence>
<organism evidence="16 17">
    <name type="scientific">Thamnophis sirtalis</name>
    <dbReference type="NCBI Taxonomy" id="35019"/>
    <lineage>
        <taxon>Eukaryota</taxon>
        <taxon>Metazoa</taxon>
        <taxon>Chordata</taxon>
        <taxon>Craniata</taxon>
        <taxon>Vertebrata</taxon>
        <taxon>Euteleostomi</taxon>
        <taxon>Lepidosauria</taxon>
        <taxon>Squamata</taxon>
        <taxon>Bifurcata</taxon>
        <taxon>Unidentata</taxon>
        <taxon>Episquamata</taxon>
        <taxon>Toxicofera</taxon>
        <taxon>Serpentes</taxon>
        <taxon>Colubroidea</taxon>
        <taxon>Colubridae</taxon>
        <taxon>Natricinae</taxon>
        <taxon>Thamnophis</taxon>
    </lineage>
</organism>
<keyword evidence="10 14" id="KW-0472">Membrane</keyword>
<evidence type="ECO:0000256" key="13">
    <source>
        <dbReference type="SAM" id="MobiDB-lite"/>
    </source>
</evidence>
<dbReference type="OrthoDB" id="426293at2759"/>
<dbReference type="CDD" id="cd00038">
    <property type="entry name" value="CAP_ED"/>
    <property type="match status" value="1"/>
</dbReference>
<feature type="non-terminal residue" evidence="17">
    <location>
        <position position="1"/>
    </location>
</feature>
<keyword evidence="8 14" id="KW-1133">Transmembrane helix</keyword>
<dbReference type="GO" id="GO:0042391">
    <property type="term" value="P:regulation of membrane potential"/>
    <property type="evidence" value="ECO:0007669"/>
    <property type="project" value="TreeGrafter"/>
</dbReference>
<evidence type="ECO:0000256" key="2">
    <source>
        <dbReference type="ARBA" id="ARBA00022448"/>
    </source>
</evidence>
<comment type="subcellular location">
    <subcellularLocation>
        <location evidence="1">Membrane</location>
        <topology evidence="1">Multi-pass membrane protein</topology>
    </subcellularLocation>
</comment>
<proteinExistence type="predicted"/>
<dbReference type="InterPro" id="IPR005821">
    <property type="entry name" value="Ion_trans_dom"/>
</dbReference>
<evidence type="ECO:0000256" key="11">
    <source>
        <dbReference type="ARBA" id="ARBA00023303"/>
    </source>
</evidence>
<keyword evidence="16" id="KW-1185">Reference proteome</keyword>
<accession>A0A6I9YK99</accession>
<dbReference type="RefSeq" id="XP_013924581.1">
    <property type="nucleotide sequence ID" value="XM_014069106.1"/>
</dbReference>
<feature type="compositionally biased region" description="Basic and acidic residues" evidence="13">
    <location>
        <begin position="744"/>
        <end position="759"/>
    </location>
</feature>
<dbReference type="Pfam" id="PF00027">
    <property type="entry name" value="cNMP_binding"/>
    <property type="match status" value="1"/>
</dbReference>
<reference evidence="17" key="1">
    <citation type="submission" date="2025-08" db="UniProtKB">
        <authorList>
            <consortium name="RefSeq"/>
        </authorList>
    </citation>
    <scope>IDENTIFICATION</scope>
    <source>
        <tissue evidence="17">Skeletal muscle</tissue>
    </source>
</reference>
<dbReference type="KEGG" id="tsr:106551094"/>
<dbReference type="PRINTS" id="PR01465">
    <property type="entry name" value="ELKCHANNEL"/>
</dbReference>
<dbReference type="InterPro" id="IPR000595">
    <property type="entry name" value="cNMP-bd_dom"/>
</dbReference>
<feature type="transmembrane region" description="Helical" evidence="14">
    <location>
        <begin position="165"/>
        <end position="191"/>
    </location>
</feature>
<evidence type="ECO:0000256" key="3">
    <source>
        <dbReference type="ARBA" id="ARBA00022538"/>
    </source>
</evidence>
<comment type="catalytic activity">
    <reaction evidence="12">
        <text>K(+)(in) = K(+)(out)</text>
        <dbReference type="Rhea" id="RHEA:29463"/>
        <dbReference type="ChEBI" id="CHEBI:29103"/>
    </reaction>
</comment>
<keyword evidence="2" id="KW-0813">Transport</keyword>
<keyword evidence="6" id="KW-0851">Voltage-gated channel</keyword>
<dbReference type="InterPro" id="IPR014710">
    <property type="entry name" value="RmlC-like_jellyroll"/>
</dbReference>
<dbReference type="PROSITE" id="PS50042">
    <property type="entry name" value="CNMP_BINDING_3"/>
    <property type="match status" value="1"/>
</dbReference>
<evidence type="ECO:0000256" key="14">
    <source>
        <dbReference type="SAM" id="Phobius"/>
    </source>
</evidence>
<feature type="transmembrane region" description="Helical" evidence="14">
    <location>
        <begin position="36"/>
        <end position="55"/>
    </location>
</feature>
<evidence type="ECO:0000256" key="12">
    <source>
        <dbReference type="ARBA" id="ARBA00034430"/>
    </source>
</evidence>
<evidence type="ECO:0000259" key="15">
    <source>
        <dbReference type="PROSITE" id="PS50042"/>
    </source>
</evidence>
<feature type="region of interest" description="Disordered" evidence="13">
    <location>
        <begin position="488"/>
        <end position="566"/>
    </location>
</feature>
<feature type="compositionally biased region" description="Polar residues" evidence="13">
    <location>
        <begin position="719"/>
        <end position="742"/>
    </location>
</feature>
<keyword evidence="3" id="KW-0633">Potassium transport</keyword>
<name>A0A6I9YK99_9SAUR</name>
<dbReference type="PANTHER" id="PTHR10217">
    <property type="entry name" value="VOLTAGE AND LIGAND GATED POTASSIUM CHANNEL"/>
    <property type="match status" value="1"/>
</dbReference>
<dbReference type="InterPro" id="IPR003938">
    <property type="entry name" value="K_chnl_volt-dep_EAG/ELK/ERG"/>
</dbReference>
<dbReference type="PRINTS" id="PR01463">
    <property type="entry name" value="EAGCHANLFMLY"/>
</dbReference>
<feature type="region of interest" description="Disordered" evidence="13">
    <location>
        <begin position="705"/>
        <end position="761"/>
    </location>
</feature>
<evidence type="ECO:0000256" key="1">
    <source>
        <dbReference type="ARBA" id="ARBA00004141"/>
    </source>
</evidence>
<evidence type="ECO:0000313" key="16">
    <source>
        <dbReference type="Proteomes" id="UP000504617"/>
    </source>
</evidence>
<keyword evidence="4 14" id="KW-0812">Transmembrane</keyword>
<feature type="compositionally biased region" description="Low complexity" evidence="13">
    <location>
        <begin position="553"/>
        <end position="566"/>
    </location>
</feature>